<keyword evidence="2" id="KW-1185">Reference proteome</keyword>
<evidence type="ECO:0000313" key="1">
    <source>
        <dbReference type="EMBL" id="MDN4609168.1"/>
    </source>
</evidence>
<dbReference type="Proteomes" id="UP001175097">
    <property type="component" value="Unassembled WGS sequence"/>
</dbReference>
<comment type="caution">
    <text evidence="1">The sequence shown here is derived from an EMBL/GenBank/DDBJ whole genome shotgun (WGS) entry which is preliminary data.</text>
</comment>
<evidence type="ECO:0008006" key="3">
    <source>
        <dbReference type="Google" id="ProtNLM"/>
    </source>
</evidence>
<accession>A0ABT8JVG9</accession>
<evidence type="ECO:0000313" key="2">
    <source>
        <dbReference type="Proteomes" id="UP001175097"/>
    </source>
</evidence>
<organism evidence="1 2">
    <name type="scientific">Sporosarcina highlanderae</name>
    <dbReference type="NCBI Taxonomy" id="3035916"/>
    <lineage>
        <taxon>Bacteria</taxon>
        <taxon>Bacillati</taxon>
        <taxon>Bacillota</taxon>
        <taxon>Bacilli</taxon>
        <taxon>Bacillales</taxon>
        <taxon>Caryophanaceae</taxon>
        <taxon>Sporosarcina</taxon>
    </lineage>
</organism>
<dbReference type="RefSeq" id="WP_301245790.1">
    <property type="nucleotide sequence ID" value="NZ_JAROCC010000021.1"/>
</dbReference>
<dbReference type="EMBL" id="JAROCC010000021">
    <property type="protein sequence ID" value="MDN4609168.1"/>
    <property type="molecule type" value="Genomic_DNA"/>
</dbReference>
<reference evidence="1" key="1">
    <citation type="submission" date="2023-03" db="EMBL/GenBank/DDBJ databases">
        <title>MT1 and MT2 Draft Genomes of Novel Species.</title>
        <authorList>
            <person name="Venkateswaran K."/>
        </authorList>
    </citation>
    <scope>NUCLEOTIDE SEQUENCE</scope>
    <source>
        <strain evidence="1">F6_3S_P_2</strain>
    </source>
</reference>
<sequence>MSLSKQVIGLLEKLFPWLLVHYDIDGLFMNQPAKAADIVMKKLDEESILDQKYVMVVIDDFNANKMKLLSAINSLQEPELNEYIDLFLFKAVATFESAINHWFNQELRFIYEFSHKQSNNILAKLSNQDKLDWLLKMMTGDSFTEQNSWSTIKQMIKMRNTFIHFKPTDFRDFNVIKGNLTKESILRFIDAITECHYFLEERTCKEVTEYDQRLQFITEYYKACRRA</sequence>
<name>A0ABT8JVG9_9BACL</name>
<proteinExistence type="predicted"/>
<gene>
    <name evidence="1" type="ORF">P5G49_17025</name>
</gene>
<protein>
    <recommendedName>
        <fullName evidence="3">Apea-like HEPN domain-containing protein</fullName>
    </recommendedName>
</protein>